<proteinExistence type="predicted"/>
<dbReference type="AlphaFoldDB" id="A0A426DGC9"/>
<name>A0A426DGC9_9FIRM</name>
<accession>A0A426DGC9</accession>
<gene>
    <name evidence="1" type="ORF">EBB54_10085</name>
</gene>
<evidence type="ECO:0000313" key="2">
    <source>
        <dbReference type="Proteomes" id="UP000274920"/>
    </source>
</evidence>
<keyword evidence="2" id="KW-1185">Reference proteome</keyword>
<comment type="caution">
    <text evidence="1">The sequence shown here is derived from an EMBL/GenBank/DDBJ whole genome shotgun (WGS) entry which is preliminary data.</text>
</comment>
<dbReference type="RefSeq" id="WP_125127302.1">
    <property type="nucleotide sequence ID" value="NZ_RHJS01000002.1"/>
</dbReference>
<evidence type="ECO:0000313" key="1">
    <source>
        <dbReference type="EMBL" id="RRK31673.1"/>
    </source>
</evidence>
<dbReference type="Pfam" id="PF03692">
    <property type="entry name" value="CxxCxxCC"/>
    <property type="match status" value="1"/>
</dbReference>
<dbReference type="PANTHER" id="PTHR35866:SF1">
    <property type="entry name" value="YKGJ FAMILY CYSTEINE CLUSTER PROTEIN"/>
    <property type="match status" value="1"/>
</dbReference>
<dbReference type="PANTHER" id="PTHR35866">
    <property type="entry name" value="PUTATIVE-RELATED"/>
    <property type="match status" value="1"/>
</dbReference>
<sequence>MKEFMMKMVPVEPKEHFPFHCQQCGACCRHVKESVPLESLDAFRLAKYLRDRGEAIQCMDDVLARYAVPVLLHESGYMVFMLGTVGTDDACIFLRDNKCTIHAAKPKACRTYPVSVGPAERGGYEAYLSMEQPHHFNGPQQSVKKWVQKRCSRQDYDFWKTDIGSAQEIARHLEKLSLEQKKGALLQFLRYKYSEFDLDKPFTEQFTENNQKLLEALRNQAQKGDKE</sequence>
<reference evidence="1" key="1">
    <citation type="submission" date="2018-10" db="EMBL/GenBank/DDBJ databases">
        <title>Schaedlerella arabinophila gen. nov. sp. nov., isolated from the mouse intestinal tract and comparative analysis with the genome of the closely related altered Schaedler flora strain ASF502.</title>
        <authorList>
            <person name="Miyake S."/>
            <person name="Soh M."/>
            <person name="Seedorf H."/>
        </authorList>
    </citation>
    <scope>NUCLEOTIDE SEQUENCE [LARGE SCALE GENOMIC DNA]</scope>
    <source>
        <strain evidence="1">DSM 106076</strain>
    </source>
</reference>
<protein>
    <submittedName>
        <fullName evidence="1">YkgJ family cysteine cluster protein</fullName>
    </submittedName>
</protein>
<dbReference type="EMBL" id="RHJS01000002">
    <property type="protein sequence ID" value="RRK31673.1"/>
    <property type="molecule type" value="Genomic_DNA"/>
</dbReference>
<dbReference type="Proteomes" id="UP000274920">
    <property type="component" value="Unassembled WGS sequence"/>
</dbReference>
<organism evidence="1 2">
    <name type="scientific">Schaedlerella arabinosiphila</name>
    <dbReference type="NCBI Taxonomy" id="2044587"/>
    <lineage>
        <taxon>Bacteria</taxon>
        <taxon>Bacillati</taxon>
        <taxon>Bacillota</taxon>
        <taxon>Clostridia</taxon>
        <taxon>Lachnospirales</taxon>
        <taxon>Lachnospiraceae</taxon>
        <taxon>Schaedlerella</taxon>
    </lineage>
</organism>
<dbReference type="InterPro" id="IPR005358">
    <property type="entry name" value="Puta_zinc/iron-chelating_dom"/>
</dbReference>